<proteinExistence type="predicted"/>
<organism evidence="2 3">
    <name type="scientific">Coffea arabica</name>
    <name type="common">Arabian coffee</name>
    <dbReference type="NCBI Taxonomy" id="13443"/>
    <lineage>
        <taxon>Eukaryota</taxon>
        <taxon>Viridiplantae</taxon>
        <taxon>Streptophyta</taxon>
        <taxon>Embryophyta</taxon>
        <taxon>Tracheophyta</taxon>
        <taxon>Spermatophyta</taxon>
        <taxon>Magnoliopsida</taxon>
        <taxon>eudicotyledons</taxon>
        <taxon>Gunneridae</taxon>
        <taxon>Pentapetalae</taxon>
        <taxon>asterids</taxon>
        <taxon>lamiids</taxon>
        <taxon>Gentianales</taxon>
        <taxon>Rubiaceae</taxon>
        <taxon>Ixoroideae</taxon>
        <taxon>Gardenieae complex</taxon>
        <taxon>Bertiereae - Coffeeae clade</taxon>
        <taxon>Coffeeae</taxon>
        <taxon>Coffea</taxon>
    </lineage>
</organism>
<evidence type="ECO:0000259" key="1">
    <source>
        <dbReference type="SMART" id="SM00256"/>
    </source>
</evidence>
<dbReference type="RefSeq" id="XP_027072064.1">
    <property type="nucleotide sequence ID" value="XM_027216263.1"/>
</dbReference>
<dbReference type="InterPro" id="IPR036047">
    <property type="entry name" value="F-box-like_dom_sf"/>
</dbReference>
<dbReference type="Pfam" id="PF00646">
    <property type="entry name" value="F-box"/>
    <property type="match status" value="1"/>
</dbReference>
<keyword evidence="2" id="KW-1185">Reference proteome</keyword>
<dbReference type="OrthoDB" id="692284at2759"/>
<accession>A0A6P6T163</accession>
<dbReference type="GeneID" id="113696876"/>
<feature type="domain" description="F-box" evidence="1">
    <location>
        <begin position="98"/>
        <end position="138"/>
    </location>
</feature>
<sequence>MVPAGYSSGIEVAGDSLQRAIPSSAVPETTVTDHNGVREEMASAADGSVVGNPTQLLDAETLILSENLNNQNLSSDDGSSSGERNFQSSWSSAIVVGNNQDLMTQVLLFLPAKSLMRFQCVSKDWLSIISNSNFRLLHSRKNPGAEVGLLMLRKIQGKSKLYHVPLCKEELNSVGMISSRFSNLFDVEGEIVGMHSSKGLFCIDFLPANESRRFYVFNPTTNQCRRIPLVDTMDWSKFEIVAVNICFDPLESEYYSLVCVWEKKPGVEGRQKFRYTVYSSENGVWKNCERSNAPGWRYSFHDGVFWNGIQFWCNEMDVLYYDFKHDYGQQVWDDGHEETGPGYVLYFGESGGNIWLIYSTGYELEISQLEVDIYPNASHFAQWLPKYHIDLGFLCAFGPLLVKPPNPPKCIFDVDFGFRMLGKFGFRVRSFVVDERGQNPRLVISVPGKIICYDIKGKTVEELVQIEPADLNMFELNLTSFTFNGANKLVETLACV</sequence>
<reference evidence="3" key="2">
    <citation type="submission" date="2025-08" db="UniProtKB">
        <authorList>
            <consortium name="RefSeq"/>
        </authorList>
    </citation>
    <scope>IDENTIFICATION</scope>
    <source>
        <tissue evidence="3">Leaves</tissue>
    </source>
</reference>
<dbReference type="PANTHER" id="PTHR31672">
    <property type="entry name" value="BNACNNG10540D PROTEIN"/>
    <property type="match status" value="1"/>
</dbReference>
<dbReference type="Pfam" id="PF07734">
    <property type="entry name" value="FBA_1"/>
    <property type="match status" value="1"/>
</dbReference>
<name>A0A6P6T163_COFAR</name>
<gene>
    <name evidence="3" type="primary">LOC113696876</name>
</gene>
<dbReference type="PANTHER" id="PTHR31672:SF13">
    <property type="entry name" value="F-BOX PROTEIN CPR30-LIKE"/>
    <property type="match status" value="1"/>
</dbReference>
<dbReference type="Proteomes" id="UP001652660">
    <property type="component" value="Chromosome 6e"/>
</dbReference>
<dbReference type="InterPro" id="IPR001810">
    <property type="entry name" value="F-box_dom"/>
</dbReference>
<dbReference type="InterPro" id="IPR006527">
    <property type="entry name" value="F-box-assoc_dom_typ1"/>
</dbReference>
<evidence type="ECO:0000313" key="2">
    <source>
        <dbReference type="Proteomes" id="UP001652660"/>
    </source>
</evidence>
<dbReference type="AlphaFoldDB" id="A0A6P6T163"/>
<dbReference type="InterPro" id="IPR050796">
    <property type="entry name" value="SCF_F-box_component"/>
</dbReference>
<evidence type="ECO:0000313" key="3">
    <source>
        <dbReference type="RefSeq" id="XP_027072064.1"/>
    </source>
</evidence>
<dbReference type="SUPFAM" id="SSF81383">
    <property type="entry name" value="F-box domain"/>
    <property type="match status" value="1"/>
</dbReference>
<protein>
    <submittedName>
        <fullName evidence="3">F-box protein At5g07610-like</fullName>
    </submittedName>
</protein>
<dbReference type="SMART" id="SM00256">
    <property type="entry name" value="FBOX"/>
    <property type="match status" value="1"/>
</dbReference>
<reference evidence="2" key="1">
    <citation type="journal article" date="2025" name="Foods">
        <title>Unveiling the Microbial Signatures of Arabica Coffee Cherries: Insights into Ripeness Specific Diversity, Functional Traits, and Implications for Quality and Safety.</title>
        <authorList>
            <consortium name="RefSeq"/>
            <person name="Tenea G.N."/>
            <person name="Cifuentes V."/>
            <person name="Reyes P."/>
            <person name="Cevallos-Vallejos M."/>
        </authorList>
    </citation>
    <scope>NUCLEOTIDE SEQUENCE [LARGE SCALE GENOMIC DNA]</scope>
</reference>